<evidence type="ECO:0000256" key="3">
    <source>
        <dbReference type="ARBA" id="ARBA00022692"/>
    </source>
</evidence>
<evidence type="ECO:0000313" key="7">
    <source>
        <dbReference type="EMBL" id="SDC96042.1"/>
    </source>
</evidence>
<evidence type="ECO:0000313" key="10">
    <source>
        <dbReference type="Proteomes" id="UP000295758"/>
    </source>
</evidence>
<dbReference type="EMBL" id="QICM01000060">
    <property type="protein sequence ID" value="PXV60079.1"/>
    <property type="molecule type" value="Genomic_DNA"/>
</dbReference>
<comment type="subcellular location">
    <subcellularLocation>
        <location evidence="1">Membrane</location>
        <topology evidence="1">Multi-pass membrane protein</topology>
    </subcellularLocation>
</comment>
<accession>A0A1G6QUP7</accession>
<proteinExistence type="predicted"/>
<evidence type="ECO:0000256" key="4">
    <source>
        <dbReference type="ARBA" id="ARBA00022989"/>
    </source>
</evidence>
<dbReference type="SUPFAM" id="SSF52540">
    <property type="entry name" value="P-loop containing nucleoside triphosphate hydrolases"/>
    <property type="match status" value="1"/>
</dbReference>
<dbReference type="PANTHER" id="PTHR34857:SF2">
    <property type="entry name" value="SLL0384 PROTEIN"/>
    <property type="match status" value="1"/>
</dbReference>
<dbReference type="InterPro" id="IPR051611">
    <property type="entry name" value="ECF_transporter_component"/>
</dbReference>
<evidence type="ECO:0000313" key="6">
    <source>
        <dbReference type="EMBL" id="PXV60079.1"/>
    </source>
</evidence>
<dbReference type="InterPro" id="IPR003339">
    <property type="entry name" value="ABC/ECF_trnsptr_transmembrane"/>
</dbReference>
<dbReference type="Pfam" id="PF02361">
    <property type="entry name" value="CbiQ"/>
    <property type="match status" value="1"/>
</dbReference>
<evidence type="ECO:0000256" key="5">
    <source>
        <dbReference type="ARBA" id="ARBA00023136"/>
    </source>
</evidence>
<keyword evidence="2" id="KW-1003">Cell membrane</keyword>
<dbReference type="EMBL" id="SOAA01000060">
    <property type="protein sequence ID" value="TDS25348.1"/>
    <property type="molecule type" value="Genomic_DNA"/>
</dbReference>
<dbReference type="EMBL" id="FMYT01000020">
    <property type="protein sequence ID" value="SDC96042.1"/>
    <property type="molecule type" value="Genomic_DNA"/>
</dbReference>
<dbReference type="GO" id="GO:0016887">
    <property type="term" value="F:ATP hydrolysis activity"/>
    <property type="evidence" value="ECO:0007669"/>
    <property type="project" value="InterPro"/>
</dbReference>
<evidence type="ECO:0000313" key="8">
    <source>
        <dbReference type="EMBL" id="TDS25348.1"/>
    </source>
</evidence>
<reference evidence="6 9" key="2">
    <citation type="submission" date="2018-04" db="EMBL/GenBank/DDBJ databases">
        <title>Subsurface microbial communities from deep shales in Ohio and West Virginia, USA.</title>
        <authorList>
            <person name="Wrighton K."/>
        </authorList>
    </citation>
    <scope>NUCLEOTIDE SEQUENCE [LARGE SCALE GENOMIC DNA]</scope>
    <source>
        <strain evidence="6 9">MSL28</strain>
    </source>
</reference>
<reference evidence="8 10" key="3">
    <citation type="submission" date="2019-03" db="EMBL/GenBank/DDBJ databases">
        <title>Deep subsurface shale carbon reservoir microbial communities from Ohio and West Virginia, USA.</title>
        <authorList>
            <person name="Wrighton K."/>
        </authorList>
    </citation>
    <scope>NUCLEOTIDE SEQUENCE [LARGE SCALE GENOMIC DNA]</scope>
    <source>
        <strain evidence="8 10">UTICA-S4D12</strain>
    </source>
</reference>
<evidence type="ECO:0000313" key="11">
    <source>
        <dbReference type="Proteomes" id="UP000324896"/>
    </source>
</evidence>
<dbReference type="CDD" id="cd16914">
    <property type="entry name" value="EcfT"/>
    <property type="match status" value="1"/>
</dbReference>
<evidence type="ECO:0000256" key="2">
    <source>
        <dbReference type="ARBA" id="ARBA00022475"/>
    </source>
</evidence>
<dbReference type="Proteomes" id="UP000295758">
    <property type="component" value="Unassembled WGS sequence"/>
</dbReference>
<keyword evidence="5" id="KW-0472">Membrane</keyword>
<dbReference type="AlphaFoldDB" id="A0A1G6QUP7"/>
<keyword evidence="3" id="KW-0812">Transmembrane</keyword>
<name>A0A1G6QUP7_9FIRM</name>
<dbReference type="GO" id="GO:0005886">
    <property type="term" value="C:plasma membrane"/>
    <property type="evidence" value="ECO:0007669"/>
    <property type="project" value="UniProtKB-ARBA"/>
</dbReference>
<evidence type="ECO:0000313" key="9">
    <source>
        <dbReference type="Proteomes" id="UP000247389"/>
    </source>
</evidence>
<keyword evidence="4" id="KW-1133">Transmembrane helix</keyword>
<dbReference type="Proteomes" id="UP000324896">
    <property type="component" value="Unassembled WGS sequence"/>
</dbReference>
<organism evidence="7 11">
    <name type="scientific">Halanaerobium congolense</name>
    <dbReference type="NCBI Taxonomy" id="54121"/>
    <lineage>
        <taxon>Bacteria</taxon>
        <taxon>Bacillati</taxon>
        <taxon>Bacillota</taxon>
        <taxon>Clostridia</taxon>
        <taxon>Halanaerobiales</taxon>
        <taxon>Halanaerobiaceae</taxon>
        <taxon>Halanaerobium</taxon>
    </lineage>
</organism>
<evidence type="ECO:0000256" key="1">
    <source>
        <dbReference type="ARBA" id="ARBA00004141"/>
    </source>
</evidence>
<protein>
    <submittedName>
        <fullName evidence="6">ABC transporter family protein</fullName>
    </submittedName>
    <submittedName>
        <fullName evidence="7">Cobalt/nickel transport system permease protein</fullName>
    </submittedName>
</protein>
<dbReference type="Proteomes" id="UP000247389">
    <property type="component" value="Unassembled WGS sequence"/>
</dbReference>
<gene>
    <name evidence="8" type="ORF">BY453_1605</name>
    <name evidence="6" type="ORF">C8C78_1605</name>
    <name evidence="7" type="ORF">SAMN04488597_1202</name>
</gene>
<dbReference type="PANTHER" id="PTHR34857">
    <property type="entry name" value="SLL0384 PROTEIN"/>
    <property type="match status" value="1"/>
</dbReference>
<dbReference type="InterPro" id="IPR027417">
    <property type="entry name" value="P-loop_NTPase"/>
</dbReference>
<dbReference type="Gene3D" id="3.40.50.300">
    <property type="entry name" value="P-loop containing nucleotide triphosphate hydrolases"/>
    <property type="match status" value="1"/>
</dbReference>
<reference evidence="7 11" key="1">
    <citation type="submission" date="2016-10" db="EMBL/GenBank/DDBJ databases">
        <authorList>
            <person name="Varghese N."/>
            <person name="Submissions S."/>
        </authorList>
    </citation>
    <scope>NUCLEOTIDE SEQUENCE [LARGE SCALE GENOMIC DNA]</scope>
    <source>
        <strain evidence="7 11">WG10</strain>
    </source>
</reference>
<sequence length="176" mass="20061">MQSIIEVENLSYSYDGRIKALKNISFQIPRGSKTIVLGPNGAGKTTLMLHLNVLIFPKEGKLIYGLFILFTYEGREIWTMGPLTASLEGIYYALTISLRSNSIMITVIALLSTSEIKNLLQALNYFKLPKKLILLAFFFYRYIFVLKKELTKLLRAQKLGDFRINQLSKLTQAMVI</sequence>
<dbReference type="GO" id="GO:0005524">
    <property type="term" value="F:ATP binding"/>
    <property type="evidence" value="ECO:0007669"/>
    <property type="project" value="InterPro"/>
</dbReference>